<dbReference type="Gene3D" id="3.50.50.60">
    <property type="entry name" value="FAD/NAD(P)-binding domain"/>
    <property type="match status" value="1"/>
</dbReference>
<dbReference type="AlphaFoldDB" id="A0A2U1MIY8"/>
<comment type="caution">
    <text evidence="15">The sequence shown here is derived from an EMBL/GenBank/DDBJ whole genome shotgun (WGS) entry which is preliminary data.</text>
</comment>
<evidence type="ECO:0000259" key="14">
    <source>
        <dbReference type="Pfam" id="PF01593"/>
    </source>
</evidence>
<evidence type="ECO:0000256" key="3">
    <source>
        <dbReference type="ARBA" id="ARBA00005073"/>
    </source>
</evidence>
<dbReference type="Gene3D" id="1.10.3110.10">
    <property type="entry name" value="protoporphyrinogen ix oxidase, domain 3"/>
    <property type="match status" value="1"/>
</dbReference>
<accession>A0A2U1MIY8</accession>
<evidence type="ECO:0000256" key="12">
    <source>
        <dbReference type="ARBA" id="ARBA00047554"/>
    </source>
</evidence>
<evidence type="ECO:0000256" key="9">
    <source>
        <dbReference type="ARBA" id="ARBA00023128"/>
    </source>
</evidence>
<evidence type="ECO:0000313" key="16">
    <source>
        <dbReference type="Proteomes" id="UP000245207"/>
    </source>
</evidence>
<dbReference type="PANTHER" id="PTHR42923:SF44">
    <property type="entry name" value="PROTOPORPHYRINOGEN OXIDASE 2, CHLOROPLASTIC_MITOCHONDRIAL"/>
    <property type="match status" value="1"/>
</dbReference>
<dbReference type="PANTHER" id="PTHR42923">
    <property type="entry name" value="PROTOPORPHYRINOGEN OXIDASE"/>
    <property type="match status" value="1"/>
</dbReference>
<evidence type="ECO:0000256" key="6">
    <source>
        <dbReference type="ARBA" id="ARBA00022630"/>
    </source>
</evidence>
<evidence type="ECO:0000256" key="2">
    <source>
        <dbReference type="ARBA" id="ARBA00004173"/>
    </source>
</evidence>
<dbReference type="GO" id="GO:0009534">
    <property type="term" value="C:chloroplast thylakoid"/>
    <property type="evidence" value="ECO:0007669"/>
    <property type="project" value="TreeGrafter"/>
</dbReference>
<keyword evidence="8 13" id="KW-0560">Oxidoreductase</keyword>
<comment type="similarity">
    <text evidence="4 13">Belongs to the protoporphyrinogen/coproporphyrinogen oxidase family. Protoporphyrinogen oxidase subfamily.</text>
</comment>
<dbReference type="SUPFAM" id="SSF51905">
    <property type="entry name" value="FAD/NAD(P)-binding domain"/>
    <property type="match status" value="1"/>
</dbReference>
<evidence type="ECO:0000256" key="5">
    <source>
        <dbReference type="ARBA" id="ARBA00012867"/>
    </source>
</evidence>
<dbReference type="GO" id="GO:0006782">
    <property type="term" value="P:protoporphyrinogen IX biosynthetic process"/>
    <property type="evidence" value="ECO:0007669"/>
    <property type="project" value="UniProtKB-UniRule"/>
</dbReference>
<dbReference type="InterPro" id="IPR036188">
    <property type="entry name" value="FAD/NAD-bd_sf"/>
</dbReference>
<dbReference type="GO" id="GO:0005739">
    <property type="term" value="C:mitochondrion"/>
    <property type="evidence" value="ECO:0007669"/>
    <property type="project" value="UniProtKB-SubCell"/>
</dbReference>
<dbReference type="EC" id="1.3.3.4" evidence="5 13"/>
<dbReference type="STRING" id="35608.A0A2U1MIY8"/>
<dbReference type="EMBL" id="PKPP01005162">
    <property type="protein sequence ID" value="PWA61189.1"/>
    <property type="molecule type" value="Genomic_DNA"/>
</dbReference>
<sequence>MASPTTHDDNQRGPAKRVAVVGAGVSGLAAAYKLKVHGLDVTVFEADGRTGGKLRSISQDGLIWDEGANTMTESDADVSSLLDDLGLRDKQQFPLSQHKRYIVRNGKPVLIPSNPIALIKSSFLSTQSKFQILLEPFLWKKNKSPDTPESVGGFFQRHFGKEVVEYLIDPVVAGTSGGDPESLSMRHAFPELWDLEIRFGSVISGAVQSMMSRAGKKSSSGNSKRRRGSFSFLGGMQTLTNALCKEVGQNQLNLQSKVLEMSYSCDGNMVGNWSIYYAPEQNKQLNQQSFDAVIMTAPLGNVKEMKITNRGYPYLLNFIPEVSYMPVSVIISTFKKENVKGPLEGFGVLVPAKEQENGLKTLGTLFSSMMFPDRAPDNLYLYTTFVGGSRNKELAKASRDELKQIVTSDLRQLLGAEGEPKSLTHYYWSKAFPLYGHDYGSVIEAIEKMEKELPGYFYAGNHKGGLSVGKAISSGCKAAESVISYLDSYPGDKPEG</sequence>
<reference evidence="15 16" key="1">
    <citation type="journal article" date="2018" name="Mol. Plant">
        <title>The genome of Artemisia annua provides insight into the evolution of Asteraceae family and artemisinin biosynthesis.</title>
        <authorList>
            <person name="Shen Q."/>
            <person name="Zhang L."/>
            <person name="Liao Z."/>
            <person name="Wang S."/>
            <person name="Yan T."/>
            <person name="Shi P."/>
            <person name="Liu M."/>
            <person name="Fu X."/>
            <person name="Pan Q."/>
            <person name="Wang Y."/>
            <person name="Lv Z."/>
            <person name="Lu X."/>
            <person name="Zhang F."/>
            <person name="Jiang W."/>
            <person name="Ma Y."/>
            <person name="Chen M."/>
            <person name="Hao X."/>
            <person name="Li L."/>
            <person name="Tang Y."/>
            <person name="Lv G."/>
            <person name="Zhou Y."/>
            <person name="Sun X."/>
            <person name="Brodelius P.E."/>
            <person name="Rose J.K.C."/>
            <person name="Tang K."/>
        </authorList>
    </citation>
    <scope>NUCLEOTIDE SEQUENCE [LARGE SCALE GENOMIC DNA]</scope>
    <source>
        <strain evidence="16">cv. Huhao1</strain>
        <tissue evidence="15">Leaf</tissue>
    </source>
</reference>
<keyword evidence="9" id="KW-0496">Mitochondrion</keyword>
<keyword evidence="11 13" id="KW-0627">Porphyrin biosynthesis</keyword>
<keyword evidence="7 13" id="KW-0274">FAD</keyword>
<evidence type="ECO:0000256" key="10">
    <source>
        <dbReference type="ARBA" id="ARBA00023133"/>
    </source>
</evidence>
<gene>
    <name evidence="15" type="ORF">CTI12_AA375610</name>
</gene>
<dbReference type="InterPro" id="IPR004572">
    <property type="entry name" value="Protoporphyrinogen_oxidase"/>
</dbReference>
<comment type="function">
    <text evidence="1 13">Catalyzes the 6-electron oxidation of protoporphyrinogen-IX to form protoporphyrin-IX.</text>
</comment>
<dbReference type="GO" id="GO:0004729">
    <property type="term" value="F:oxygen-dependent protoporphyrinogen oxidase activity"/>
    <property type="evidence" value="ECO:0007669"/>
    <property type="project" value="UniProtKB-UniRule"/>
</dbReference>
<dbReference type="PRINTS" id="PR00419">
    <property type="entry name" value="ADXRDTASE"/>
</dbReference>
<evidence type="ECO:0000256" key="4">
    <source>
        <dbReference type="ARBA" id="ARBA00010551"/>
    </source>
</evidence>
<dbReference type="FunFam" id="1.10.3110.10:FF:000003">
    <property type="entry name" value="Protoporphyrinogen oxidase"/>
    <property type="match status" value="1"/>
</dbReference>
<protein>
    <recommendedName>
        <fullName evidence="5 13">Protoporphyrinogen oxidase</fullName>
        <ecNumber evidence="5 13">1.3.3.4</ecNumber>
    </recommendedName>
</protein>
<name>A0A2U1MIY8_ARTAN</name>
<evidence type="ECO:0000256" key="8">
    <source>
        <dbReference type="ARBA" id="ARBA00023002"/>
    </source>
</evidence>
<evidence type="ECO:0000256" key="11">
    <source>
        <dbReference type="ARBA" id="ARBA00023244"/>
    </source>
</evidence>
<dbReference type="Pfam" id="PF01593">
    <property type="entry name" value="Amino_oxidase"/>
    <property type="match status" value="1"/>
</dbReference>
<comment type="pathway">
    <text evidence="3 13">Porphyrin-containing compound metabolism; protoporphyrin-IX biosynthesis; protoporphyrin-IX from protoporphyrinogen-IX: step 1/1.</text>
</comment>
<keyword evidence="16" id="KW-1185">Reference proteome</keyword>
<keyword evidence="10 13" id="KW-0350">Heme biosynthesis</keyword>
<comment type="subcellular location">
    <subcellularLocation>
        <location evidence="2">Mitochondrion</location>
    </subcellularLocation>
    <subcellularLocation>
        <location evidence="13">Plastid</location>
        <location evidence="13">Chloroplast</location>
    </subcellularLocation>
</comment>
<dbReference type="OrthoDB" id="419752at2759"/>
<dbReference type="Gene3D" id="3.90.660.20">
    <property type="entry name" value="Protoporphyrinogen oxidase, mitochondrial, domain 2"/>
    <property type="match status" value="1"/>
</dbReference>
<dbReference type="SUPFAM" id="SSF54373">
    <property type="entry name" value="FAD-linked reductases, C-terminal domain"/>
    <property type="match status" value="1"/>
</dbReference>
<feature type="domain" description="Amine oxidase" evidence="14">
    <location>
        <begin position="25"/>
        <end position="483"/>
    </location>
</feature>
<evidence type="ECO:0000256" key="7">
    <source>
        <dbReference type="ARBA" id="ARBA00022827"/>
    </source>
</evidence>
<dbReference type="NCBIfam" id="TIGR00562">
    <property type="entry name" value="proto_IX_ox"/>
    <property type="match status" value="1"/>
</dbReference>
<dbReference type="UniPathway" id="UPA00251">
    <property type="reaction ID" value="UER00324"/>
</dbReference>
<organism evidence="15 16">
    <name type="scientific">Artemisia annua</name>
    <name type="common">Sweet wormwood</name>
    <dbReference type="NCBI Taxonomy" id="35608"/>
    <lineage>
        <taxon>Eukaryota</taxon>
        <taxon>Viridiplantae</taxon>
        <taxon>Streptophyta</taxon>
        <taxon>Embryophyta</taxon>
        <taxon>Tracheophyta</taxon>
        <taxon>Spermatophyta</taxon>
        <taxon>Magnoliopsida</taxon>
        <taxon>eudicotyledons</taxon>
        <taxon>Gunneridae</taxon>
        <taxon>Pentapetalae</taxon>
        <taxon>asterids</taxon>
        <taxon>campanulids</taxon>
        <taxon>Asterales</taxon>
        <taxon>Asteraceae</taxon>
        <taxon>Asteroideae</taxon>
        <taxon>Anthemideae</taxon>
        <taxon>Artemisiinae</taxon>
        <taxon>Artemisia</taxon>
    </lineage>
</organism>
<proteinExistence type="inferred from homology"/>
<evidence type="ECO:0000256" key="1">
    <source>
        <dbReference type="ARBA" id="ARBA00002600"/>
    </source>
</evidence>
<comment type="cofactor">
    <cofactor evidence="13">
        <name>FAD</name>
        <dbReference type="ChEBI" id="CHEBI:57692"/>
    </cofactor>
    <text evidence="13">Binds 1 FAD per subunit.</text>
</comment>
<comment type="catalytic activity">
    <reaction evidence="12 13">
        <text>protoporphyrinogen IX + 3 O2 = protoporphyrin IX + 3 H2O2</text>
        <dbReference type="Rhea" id="RHEA:25576"/>
        <dbReference type="ChEBI" id="CHEBI:15379"/>
        <dbReference type="ChEBI" id="CHEBI:16240"/>
        <dbReference type="ChEBI" id="CHEBI:57306"/>
        <dbReference type="ChEBI" id="CHEBI:57307"/>
        <dbReference type="EC" id="1.3.3.4"/>
    </reaction>
</comment>
<keyword evidence="6 13" id="KW-0285">Flavoprotein</keyword>
<dbReference type="InterPro" id="IPR002937">
    <property type="entry name" value="Amino_oxidase"/>
</dbReference>
<dbReference type="InterPro" id="IPR050464">
    <property type="entry name" value="Zeta_carotene_desat/Oxidored"/>
</dbReference>
<dbReference type="Proteomes" id="UP000245207">
    <property type="component" value="Unassembled WGS sequence"/>
</dbReference>
<evidence type="ECO:0000256" key="13">
    <source>
        <dbReference type="RuleBase" id="RU367069"/>
    </source>
</evidence>
<evidence type="ECO:0000313" key="15">
    <source>
        <dbReference type="EMBL" id="PWA61189.1"/>
    </source>
</evidence>